<protein>
    <submittedName>
        <fullName evidence="2">DUF2959 domain-containing protein</fullName>
    </submittedName>
</protein>
<accession>A0A8J6NGQ2</accession>
<comment type="caution">
    <text evidence="2">The sequence shown here is derived from an EMBL/GenBank/DDBJ whole genome shotgun (WGS) entry which is preliminary data.</text>
</comment>
<dbReference type="Pfam" id="PF11172">
    <property type="entry name" value="DUF2959"/>
    <property type="match status" value="1"/>
</dbReference>
<feature type="coiled-coil region" evidence="1">
    <location>
        <begin position="47"/>
        <end position="103"/>
    </location>
</feature>
<sequence>MSSAAIQKMTWMTVCIFCLVLSGCQSAYYSTMEKFGVHKRDIMVDRVSEARDSQEEAKEQFASALERFNSVLDVKGGALEDKYEKVKAELDDSEKKASEVHKRIAAVEDVSEALFAEWEEELTQYSSATLRQSSKKQLEQTKRQYSKLVAAMKKAEAKIDPVLRPLRDQVLYLKHNLNARAISSLQTELVNLETDVTVLIREMEASIKEADAFIRTLEK</sequence>
<proteinExistence type="predicted"/>
<dbReference type="Proteomes" id="UP000614424">
    <property type="component" value="Unassembled WGS sequence"/>
</dbReference>
<organism evidence="2 3">
    <name type="scientific">Candidatus Desulfobia pelagia</name>
    <dbReference type="NCBI Taxonomy" id="2841692"/>
    <lineage>
        <taxon>Bacteria</taxon>
        <taxon>Pseudomonadati</taxon>
        <taxon>Thermodesulfobacteriota</taxon>
        <taxon>Desulfobulbia</taxon>
        <taxon>Desulfobulbales</taxon>
        <taxon>Desulfobulbaceae</taxon>
        <taxon>Candidatus Desulfobia</taxon>
    </lineage>
</organism>
<reference evidence="2 3" key="1">
    <citation type="submission" date="2020-08" db="EMBL/GenBank/DDBJ databases">
        <title>Bridging the membrane lipid divide: bacteria of the FCB group superphylum have the potential to synthesize archaeal ether lipids.</title>
        <authorList>
            <person name="Villanueva L."/>
            <person name="Von Meijenfeldt F.A.B."/>
            <person name="Westbye A.B."/>
            <person name="Yadav S."/>
            <person name="Hopmans E.C."/>
            <person name="Dutilh B.E."/>
            <person name="Sinninghe Damste J.S."/>
        </authorList>
    </citation>
    <scope>NUCLEOTIDE SEQUENCE [LARGE SCALE GENOMIC DNA]</scope>
    <source>
        <strain evidence="2">NIOZ-UU47</strain>
    </source>
</reference>
<evidence type="ECO:0000313" key="2">
    <source>
        <dbReference type="EMBL" id="MBC8318279.1"/>
    </source>
</evidence>
<name>A0A8J6NGQ2_9BACT</name>
<keyword evidence="1" id="KW-0175">Coiled coil</keyword>
<feature type="coiled-coil region" evidence="1">
    <location>
        <begin position="131"/>
        <end position="158"/>
    </location>
</feature>
<gene>
    <name evidence="2" type="ORF">H8E41_10265</name>
</gene>
<dbReference type="AlphaFoldDB" id="A0A8J6NGQ2"/>
<dbReference type="InterPro" id="IPR021342">
    <property type="entry name" value="DUF2959"/>
</dbReference>
<dbReference type="EMBL" id="JACNJZ010000142">
    <property type="protein sequence ID" value="MBC8318279.1"/>
    <property type="molecule type" value="Genomic_DNA"/>
</dbReference>
<evidence type="ECO:0000313" key="3">
    <source>
        <dbReference type="Proteomes" id="UP000614424"/>
    </source>
</evidence>
<evidence type="ECO:0000256" key="1">
    <source>
        <dbReference type="SAM" id="Coils"/>
    </source>
</evidence>